<sequence>MIQRRIDRSPAGRVFSPSVAIELPVCAVYGPSTVSDHTLYRTHGAETLTDARQHSIVDEMASPLITDSRTVNATPDRVWAAVSDLTAMGERSPQCRKMVVLGGTPGVGTTTVNLNRRGMLFWPTWSKITVWNPGQTLEWRIPINGSRWRYDLVDNGDGTTTLTESRIVEGDTSLVSRGLVAAFLGGNETFEAELLAGIGRTLASVAQVAEQAR</sequence>
<organism evidence="1 2">
    <name type="scientific">Corynebacterium terpenotabidum Y-11</name>
    <dbReference type="NCBI Taxonomy" id="1200352"/>
    <lineage>
        <taxon>Bacteria</taxon>
        <taxon>Bacillati</taxon>
        <taxon>Actinomycetota</taxon>
        <taxon>Actinomycetes</taxon>
        <taxon>Mycobacteriales</taxon>
        <taxon>Corynebacteriaceae</taxon>
        <taxon>Corynebacterium</taxon>
    </lineage>
</organism>
<proteinExistence type="predicted"/>
<dbReference type="AlphaFoldDB" id="S4XEK9"/>
<reference evidence="1 2" key="1">
    <citation type="submission" date="2012-06" db="EMBL/GenBank/DDBJ databases">
        <title>Complete genome sequence of Corynebacterium terpenotabidum Y-11 (=DSM 44721).</title>
        <authorList>
            <person name="Ruckert C."/>
            <person name="Albersmeier A."/>
            <person name="Al-Dilaimi A."/>
            <person name="Szczepanowski R."/>
            <person name="Kalinowski J."/>
        </authorList>
    </citation>
    <scope>NUCLEOTIDE SEQUENCE [LARGE SCALE GENOMIC DNA]</scope>
    <source>
        <strain evidence="1 2">Y-11</strain>
    </source>
</reference>
<dbReference type="EMBL" id="CP003696">
    <property type="protein sequence ID" value="AGP30040.1"/>
    <property type="molecule type" value="Genomic_DNA"/>
</dbReference>
<dbReference type="eggNOG" id="COG3832">
    <property type="taxonomic scope" value="Bacteria"/>
</dbReference>
<dbReference type="PATRIC" id="fig|1200352.3.peg.391"/>
<dbReference type="CDD" id="cd07812">
    <property type="entry name" value="SRPBCC"/>
    <property type="match status" value="1"/>
</dbReference>
<dbReference type="SUPFAM" id="SSF55961">
    <property type="entry name" value="Bet v1-like"/>
    <property type="match status" value="1"/>
</dbReference>
<dbReference type="Pfam" id="PF10604">
    <property type="entry name" value="Polyketide_cyc2"/>
    <property type="match status" value="1"/>
</dbReference>
<dbReference type="Gene3D" id="3.30.530.20">
    <property type="match status" value="1"/>
</dbReference>
<accession>S4XEK9</accession>
<keyword evidence="2" id="KW-1185">Reference proteome</keyword>
<dbReference type="KEGG" id="cter:A606_01925"/>
<gene>
    <name evidence="1" type="ORF">A606_01925</name>
</gene>
<evidence type="ECO:0000313" key="1">
    <source>
        <dbReference type="EMBL" id="AGP30040.1"/>
    </source>
</evidence>
<dbReference type="HOGENOM" id="CLU_106514_1_0_11"/>
<name>S4XEK9_9CORY</name>
<dbReference type="Proteomes" id="UP000014809">
    <property type="component" value="Chromosome"/>
</dbReference>
<dbReference type="InterPro" id="IPR023393">
    <property type="entry name" value="START-like_dom_sf"/>
</dbReference>
<evidence type="ECO:0000313" key="2">
    <source>
        <dbReference type="Proteomes" id="UP000014809"/>
    </source>
</evidence>
<protein>
    <submittedName>
        <fullName evidence="1">Uncharacterized protein</fullName>
    </submittedName>
</protein>
<dbReference type="STRING" id="1200352.A606_01925"/>
<dbReference type="InterPro" id="IPR019587">
    <property type="entry name" value="Polyketide_cyclase/dehydratase"/>
</dbReference>